<feature type="signal peptide" evidence="1">
    <location>
        <begin position="1"/>
        <end position="24"/>
    </location>
</feature>
<evidence type="ECO:0000256" key="1">
    <source>
        <dbReference type="SAM" id="SignalP"/>
    </source>
</evidence>
<reference evidence="2 3" key="1">
    <citation type="submission" date="2020-04" db="EMBL/GenBank/DDBJ databases">
        <title>Thalassotalea sp. M1531, isolated from the surface of marine red alga.</title>
        <authorList>
            <person name="Pang L."/>
            <person name="Lu D.-C."/>
        </authorList>
    </citation>
    <scope>NUCLEOTIDE SEQUENCE [LARGE SCALE GENOMIC DNA]</scope>
    <source>
        <strain evidence="2 3">M1531</strain>
    </source>
</reference>
<dbReference type="Pfam" id="PF08238">
    <property type="entry name" value="Sel1"/>
    <property type="match status" value="2"/>
</dbReference>
<dbReference type="SMART" id="SM00671">
    <property type="entry name" value="SEL1"/>
    <property type="match status" value="3"/>
</dbReference>
<dbReference type="AlphaFoldDB" id="A0A7Y0LF74"/>
<keyword evidence="3" id="KW-1185">Reference proteome</keyword>
<dbReference type="Gene3D" id="1.25.40.10">
    <property type="entry name" value="Tetratricopeptide repeat domain"/>
    <property type="match status" value="1"/>
</dbReference>
<evidence type="ECO:0000313" key="3">
    <source>
        <dbReference type="Proteomes" id="UP000568664"/>
    </source>
</evidence>
<dbReference type="InterPro" id="IPR011990">
    <property type="entry name" value="TPR-like_helical_dom_sf"/>
</dbReference>
<protein>
    <submittedName>
        <fullName evidence="2">Sel1 repeat family protein</fullName>
    </submittedName>
</protein>
<dbReference type="InterPro" id="IPR050767">
    <property type="entry name" value="Sel1_AlgK"/>
</dbReference>
<dbReference type="GO" id="GO:0036503">
    <property type="term" value="P:ERAD pathway"/>
    <property type="evidence" value="ECO:0007669"/>
    <property type="project" value="TreeGrafter"/>
</dbReference>
<dbReference type="SUPFAM" id="SSF81901">
    <property type="entry name" value="HCP-like"/>
    <property type="match status" value="1"/>
</dbReference>
<feature type="chain" id="PRO_5030613632" evidence="1">
    <location>
        <begin position="25"/>
        <end position="275"/>
    </location>
</feature>
<name>A0A7Y0LF74_9GAMM</name>
<dbReference type="InterPro" id="IPR006597">
    <property type="entry name" value="Sel1-like"/>
</dbReference>
<dbReference type="Proteomes" id="UP000568664">
    <property type="component" value="Unassembled WGS sequence"/>
</dbReference>
<gene>
    <name evidence="2" type="ORF">HII17_16745</name>
</gene>
<evidence type="ECO:0000313" key="2">
    <source>
        <dbReference type="EMBL" id="NMP33203.1"/>
    </source>
</evidence>
<dbReference type="EMBL" id="JABBXH010000007">
    <property type="protein sequence ID" value="NMP33203.1"/>
    <property type="molecule type" value="Genomic_DNA"/>
</dbReference>
<comment type="caution">
    <text evidence="2">The sequence shown here is derived from an EMBL/GenBank/DDBJ whole genome shotgun (WGS) entry which is preliminary data.</text>
</comment>
<sequence>MNKHLKQVLIGLAGVFVFTSTASAEKLTACQTSECVDYFSQFKKAAKRGHPQAMLTLGQFYFSGYGTEKNDKMALKYFKKASRHGYIAAAFKAGFIYLTNEDLKDVDDGIEYLEKAAKNGYEQADLLLGMVHYDDKYQNKDMAASDKYFAKAYESKMKQIPNTIAYIDSKTPINAQSFPKLNAAMQERPLEKHKDGSLSWHSENVEVITVTSPPLQDTFRRQLVTFRKAIKSTGTRFQGKTCTERLTCMQRADIADATDFNYLFLDGFAGANNSN</sequence>
<keyword evidence="1" id="KW-0732">Signal</keyword>
<organism evidence="2 3">
    <name type="scientific">Thalassotalea algicola</name>
    <dbReference type="NCBI Taxonomy" id="2716224"/>
    <lineage>
        <taxon>Bacteria</taxon>
        <taxon>Pseudomonadati</taxon>
        <taxon>Pseudomonadota</taxon>
        <taxon>Gammaproteobacteria</taxon>
        <taxon>Alteromonadales</taxon>
        <taxon>Colwelliaceae</taxon>
        <taxon>Thalassotalea</taxon>
    </lineage>
</organism>
<accession>A0A7Y0LF74</accession>
<dbReference type="PANTHER" id="PTHR11102">
    <property type="entry name" value="SEL-1-LIKE PROTEIN"/>
    <property type="match status" value="1"/>
</dbReference>
<dbReference type="PANTHER" id="PTHR11102:SF147">
    <property type="entry name" value="SEL1L ADAPTOR SUBUNIT OF ERAD E3 UBIQUITIN LIGASE"/>
    <property type="match status" value="1"/>
</dbReference>
<dbReference type="RefSeq" id="WP_169076526.1">
    <property type="nucleotide sequence ID" value="NZ_JABBXH010000007.1"/>
</dbReference>
<proteinExistence type="predicted"/>